<dbReference type="AlphaFoldDB" id="A9D8Y8"/>
<keyword evidence="3" id="KW-1185">Reference proteome</keyword>
<comment type="caution">
    <text evidence="2">The sequence shown here is derived from an EMBL/GenBank/DDBJ whole genome shotgun (WGS) entry which is preliminary data.</text>
</comment>
<feature type="region of interest" description="Disordered" evidence="1">
    <location>
        <begin position="25"/>
        <end position="67"/>
    </location>
</feature>
<name>A9D8Y8_9GAMM</name>
<accession>A9D8Y8</accession>
<organism evidence="2 3">
    <name type="scientific">Shewanella benthica KT99</name>
    <dbReference type="NCBI Taxonomy" id="314608"/>
    <lineage>
        <taxon>Bacteria</taxon>
        <taxon>Pseudomonadati</taxon>
        <taxon>Pseudomonadota</taxon>
        <taxon>Gammaproteobacteria</taxon>
        <taxon>Alteromonadales</taxon>
        <taxon>Shewanellaceae</taxon>
        <taxon>Shewanella</taxon>
    </lineage>
</organism>
<sequence>MNKGLCVTSALRLAQTNFRFKSLPQKESIMSKGQDSKKNVKKKPLLTAKEKKAAKAAKKNSSSSLAH</sequence>
<reference evidence="2 3" key="1">
    <citation type="submission" date="2007-10" db="EMBL/GenBank/DDBJ databases">
        <authorList>
            <person name="Yayanos A."/>
            <person name="Ferriera S."/>
            <person name="Johnson J."/>
            <person name="Kravitz S."/>
            <person name="Halpern A."/>
            <person name="Remington K."/>
            <person name="Beeson K."/>
            <person name="Tran B."/>
            <person name="Rogers Y.-H."/>
            <person name="Friedman R."/>
            <person name="Venter J.C."/>
        </authorList>
    </citation>
    <scope>NUCLEOTIDE SEQUENCE [LARGE SCALE GENOMIC DNA]</scope>
    <source>
        <strain evidence="2 3">KT99</strain>
    </source>
</reference>
<evidence type="ECO:0000313" key="3">
    <source>
        <dbReference type="Proteomes" id="UP000005839"/>
    </source>
</evidence>
<dbReference type="Proteomes" id="UP000005839">
    <property type="component" value="Unassembled WGS sequence"/>
</dbReference>
<evidence type="ECO:0000256" key="1">
    <source>
        <dbReference type="SAM" id="MobiDB-lite"/>
    </source>
</evidence>
<proteinExistence type="predicted"/>
<evidence type="ECO:0000313" key="2">
    <source>
        <dbReference type="EMBL" id="EDQ00888.1"/>
    </source>
</evidence>
<dbReference type="EMBL" id="ABIC01000015">
    <property type="protein sequence ID" value="EDQ00888.1"/>
    <property type="molecule type" value="Genomic_DNA"/>
</dbReference>
<protein>
    <submittedName>
        <fullName evidence="2">Uncharacterized protein</fullName>
    </submittedName>
</protein>
<gene>
    <name evidence="2" type="ORF">KT99_05327</name>
</gene>